<keyword evidence="15" id="KW-0119">Carbohydrate metabolism</keyword>
<organism evidence="20 21">
    <name type="scientific">Aeromonas caviae</name>
    <name type="common">Aeromonas punctata</name>
    <dbReference type="NCBI Taxonomy" id="648"/>
    <lineage>
        <taxon>Bacteria</taxon>
        <taxon>Pseudomonadati</taxon>
        <taxon>Pseudomonadota</taxon>
        <taxon>Gammaproteobacteria</taxon>
        <taxon>Aeromonadales</taxon>
        <taxon>Aeromonadaceae</taxon>
        <taxon>Aeromonas</taxon>
    </lineage>
</organism>
<dbReference type="InterPro" id="IPR051214">
    <property type="entry name" value="GH32_Enzymes"/>
</dbReference>
<keyword evidence="7" id="KW-0598">Phosphotransferase system</keyword>
<dbReference type="PROSITE" id="PS51103">
    <property type="entry name" value="PTS_EIIC_TYPE_1"/>
    <property type="match status" value="1"/>
</dbReference>
<dbReference type="UniPathway" id="UPA00238"/>
<dbReference type="InterPro" id="IPR036878">
    <property type="entry name" value="Glu_permease_IIB"/>
</dbReference>
<evidence type="ECO:0000256" key="5">
    <source>
        <dbReference type="ARBA" id="ARBA00022597"/>
    </source>
</evidence>
<dbReference type="Pfam" id="PF08244">
    <property type="entry name" value="Glyco_hydro_32C"/>
    <property type="match status" value="1"/>
</dbReference>
<dbReference type="Pfam" id="PF02378">
    <property type="entry name" value="PTS_EIIC"/>
    <property type="match status" value="1"/>
</dbReference>
<dbReference type="NCBIfam" id="TIGR01322">
    <property type="entry name" value="scrB_fam"/>
    <property type="match status" value="1"/>
</dbReference>
<dbReference type="AlphaFoldDB" id="A0A6S4T276"/>
<dbReference type="Gene3D" id="3.30.1360.60">
    <property type="entry name" value="Glucose permease domain IIB"/>
    <property type="match status" value="1"/>
</dbReference>
<dbReference type="InterPro" id="IPR001362">
    <property type="entry name" value="Glyco_hydro_32"/>
</dbReference>
<evidence type="ECO:0000256" key="7">
    <source>
        <dbReference type="ARBA" id="ARBA00022683"/>
    </source>
</evidence>
<dbReference type="Pfam" id="PF00367">
    <property type="entry name" value="PTS_EIIB"/>
    <property type="match status" value="1"/>
</dbReference>
<keyword evidence="4" id="KW-1003">Cell membrane</keyword>
<evidence type="ECO:0000256" key="8">
    <source>
        <dbReference type="ARBA" id="ARBA00022692"/>
    </source>
</evidence>
<keyword evidence="5" id="KW-0762">Sugar transport</keyword>
<evidence type="ECO:0000256" key="13">
    <source>
        <dbReference type="ARBA" id="ARBA00023295"/>
    </source>
</evidence>
<dbReference type="InterPro" id="IPR013013">
    <property type="entry name" value="PTS_EIIC_1"/>
</dbReference>
<feature type="transmembrane region" description="Helical" evidence="17">
    <location>
        <begin position="245"/>
        <end position="266"/>
    </location>
</feature>
<evidence type="ECO:0000256" key="4">
    <source>
        <dbReference type="ARBA" id="ARBA00022475"/>
    </source>
</evidence>
<keyword evidence="9" id="KW-0418">Kinase</keyword>
<feature type="domain" description="PTS EIIC type-1" evidence="19">
    <location>
        <begin position="107"/>
        <end position="927"/>
    </location>
</feature>
<dbReference type="GO" id="GO:0005985">
    <property type="term" value="P:sucrose metabolic process"/>
    <property type="evidence" value="ECO:0007669"/>
    <property type="project" value="UniProtKB-UniPathway"/>
</dbReference>
<keyword evidence="15" id="KW-0963">Cytoplasm</keyword>
<feature type="compositionally biased region" description="Basic and acidic residues" evidence="16">
    <location>
        <begin position="408"/>
        <end position="436"/>
    </location>
</feature>
<evidence type="ECO:0000256" key="9">
    <source>
        <dbReference type="ARBA" id="ARBA00022777"/>
    </source>
</evidence>
<feature type="transmembrane region" description="Helical" evidence="17">
    <location>
        <begin position="145"/>
        <end position="169"/>
    </location>
</feature>
<dbReference type="InterPro" id="IPR023296">
    <property type="entry name" value="Glyco_hydro_beta-prop_sf"/>
</dbReference>
<sequence>MNISAIAQDLVPLLGGKENIVSAAHCATRLRLVLADDSKVNKAAIDKLEGVKGCFSNAGQIQVIFGTGLVNKVYAEFVTLTGTGTASKAELTDMATAKLNVAQRLARTLSNIFVPIIPAIVASGLLMGLLGMVRTYGWVNADSALFVMLDMFSSAAFIILPILIGFTAAREFGGNPYLGATLGGILTHPALTNAWGVAEGFKTMDFFGLDVAMIGYQGTVFPVLLAVWFMSHLEKQLRKRIPDALDLILTPFLTVIITGFVALLFIGPAGRVLGDGISFGLSALYEQAGRLAGGSGVWRDLFPYRHHRHPPQLPRHRGGAAGQPCHRRQLPAAHLGHGQRGPGWGLPRGLLQDPGREDQGHHGAGGHVLPAWHHRGGDLRGQPALHQALPGRSVRRGLRRRLRGGGQGRHDGGGPDRHPGHGHRPAHEPHPLRHRSGDRLWRRFRRLLPAQVQGGVMKESHLLNQVVRSLLAGQLKAAADPHRPRWHLAAPVGLLNDPNGFIEHDGRYHLFYQWNPLGCEHRNKGWGHVTSTDLLHWQHEPVALLPTEAYESHGCYSGSAVSDEQGRLTLIYTGNVKYPDGSRTAYQCLARADGAGGFAKLGPVLDLPAGYSGHVRDPKVWHDGRQWLMVLGARTLDDRGEVLLYRGDTLDAWTLVGPIAGSGRGGLGEFGYMWECPDLFPLGDRHVLISCPQGIAPQGEDYRNLYQCGWLAGDFDGEHFAHGAFHELDRGFEFYAPQTTQDSQGRRLLFGWLGLPEENEMSQPTLEHGWIHQMSCPRELFWQDEWLCQRPVAELGALKGEQTRFEGALDELPALAIDSAWLDLALCGEGRLGFGAVVELVWQPGRLVLRRQNWQSGEWEERSAPWLGGKITVLCDRSSLECFVDGGRQSLSTRYFPGENPVLSARCGGDGSKICLDHWPLATCLVQ</sequence>
<comment type="similarity">
    <text evidence="2 15">Belongs to the glycosyl hydrolase 32 family.</text>
</comment>
<dbReference type="GO" id="GO:0016301">
    <property type="term" value="F:kinase activity"/>
    <property type="evidence" value="ECO:0007669"/>
    <property type="project" value="UniProtKB-KW"/>
</dbReference>
<keyword evidence="10 15" id="KW-0378">Hydrolase</keyword>
<accession>A0A6S4T276</accession>
<dbReference type="Proteomes" id="UP000515756">
    <property type="component" value="Chromosome"/>
</dbReference>
<reference evidence="20 21" key="1">
    <citation type="submission" date="2019-12" db="EMBL/GenBank/DDBJ databases">
        <title>complete genome sequences of Aeromonas caviae str. WP2-W18-ESBL-01 isolated from wastewater treatment plant effluent.</title>
        <authorList>
            <person name="Sekizuka T."/>
            <person name="Itokawa K."/>
            <person name="Yatsu K."/>
            <person name="Inamine Y."/>
            <person name="Kuroda M."/>
        </authorList>
    </citation>
    <scope>NUCLEOTIDE SEQUENCE [LARGE SCALE GENOMIC DNA]</scope>
    <source>
        <strain evidence="20 21">WP2-W18-ESBL-01</strain>
    </source>
</reference>
<evidence type="ECO:0000256" key="14">
    <source>
        <dbReference type="PROSITE-ProRule" id="PRU00421"/>
    </source>
</evidence>
<keyword evidence="3" id="KW-0813">Transport</keyword>
<evidence type="ECO:0000256" key="12">
    <source>
        <dbReference type="ARBA" id="ARBA00023136"/>
    </source>
</evidence>
<proteinExistence type="inferred from homology"/>
<dbReference type="SMART" id="SM00640">
    <property type="entry name" value="Glyco_32"/>
    <property type="match status" value="1"/>
</dbReference>
<keyword evidence="12 17" id="KW-0472">Membrane</keyword>
<feature type="domain" description="PTS EIIB type-1" evidence="18">
    <location>
        <begin position="4"/>
        <end position="87"/>
    </location>
</feature>
<evidence type="ECO:0000256" key="10">
    <source>
        <dbReference type="ARBA" id="ARBA00022801"/>
    </source>
</evidence>
<dbReference type="InterPro" id="IPR018113">
    <property type="entry name" value="PTrfase_EIIB_Cys"/>
</dbReference>
<comment type="function">
    <text evidence="15">Enables the bacterium to metabolize sucrose as a sole carbon source.</text>
</comment>
<keyword evidence="8 17" id="KW-0812">Transmembrane</keyword>
<dbReference type="GO" id="GO:0005737">
    <property type="term" value="C:cytoplasm"/>
    <property type="evidence" value="ECO:0007669"/>
    <property type="project" value="UniProtKB-SubCell"/>
</dbReference>
<dbReference type="FunFam" id="3.30.1360.60:FF:000001">
    <property type="entry name" value="PTS system glucose-specific IIBC component PtsG"/>
    <property type="match status" value="1"/>
</dbReference>
<evidence type="ECO:0000256" key="17">
    <source>
        <dbReference type="SAM" id="Phobius"/>
    </source>
</evidence>
<dbReference type="SUPFAM" id="SSF55604">
    <property type="entry name" value="Glucose permease domain IIB"/>
    <property type="match status" value="1"/>
</dbReference>
<keyword evidence="6" id="KW-0808">Transferase</keyword>
<feature type="transmembrane region" description="Helical" evidence="17">
    <location>
        <begin position="112"/>
        <end position="133"/>
    </location>
</feature>
<feature type="region of interest" description="Disordered" evidence="16">
    <location>
        <begin position="333"/>
        <end position="436"/>
    </location>
</feature>
<dbReference type="GO" id="GO:0004564">
    <property type="term" value="F:beta-fructofuranosidase activity"/>
    <property type="evidence" value="ECO:0007669"/>
    <property type="project" value="UniProtKB-EC"/>
</dbReference>
<gene>
    <name evidence="20" type="ORF">WP2W18E01_14100</name>
</gene>
<evidence type="ECO:0000256" key="3">
    <source>
        <dbReference type="ARBA" id="ARBA00022448"/>
    </source>
</evidence>
<dbReference type="InterPro" id="IPR003352">
    <property type="entry name" value="PTS_EIIC"/>
</dbReference>
<dbReference type="InterPro" id="IPR013189">
    <property type="entry name" value="Glyco_hydro_32_C"/>
</dbReference>
<dbReference type="GO" id="GO:0009401">
    <property type="term" value="P:phosphoenolpyruvate-dependent sugar phosphotransferase system"/>
    <property type="evidence" value="ECO:0007669"/>
    <property type="project" value="UniProtKB-KW"/>
</dbReference>
<dbReference type="SUPFAM" id="SSF49899">
    <property type="entry name" value="Concanavalin A-like lectins/glucanases"/>
    <property type="match status" value="1"/>
</dbReference>
<feature type="transmembrane region" description="Helical" evidence="17">
    <location>
        <begin position="214"/>
        <end position="233"/>
    </location>
</feature>
<name>A0A6S4T276_AERCA</name>
<dbReference type="NCBIfam" id="TIGR00826">
    <property type="entry name" value="EIIB_glc"/>
    <property type="match status" value="1"/>
</dbReference>
<protein>
    <recommendedName>
        <fullName evidence="15">Sucrose-6-phosphate hydrolase</fullName>
        <ecNumber evidence="15">3.2.1.26</ecNumber>
    </recommendedName>
    <alternativeName>
        <fullName evidence="15">Invertase</fullName>
    </alternativeName>
</protein>
<dbReference type="InterPro" id="IPR013148">
    <property type="entry name" value="Glyco_hydro_32_N"/>
</dbReference>
<comment type="subcellular location">
    <subcellularLocation>
        <location evidence="1">Cell membrane</location>
        <topology evidence="1">Multi-pass membrane protein</topology>
    </subcellularLocation>
    <subcellularLocation>
        <location evidence="15">Cytoplasm</location>
    </subcellularLocation>
</comment>
<dbReference type="Gene3D" id="2.60.120.560">
    <property type="entry name" value="Exo-inulinase, domain 1"/>
    <property type="match status" value="1"/>
</dbReference>
<dbReference type="PROSITE" id="PS51098">
    <property type="entry name" value="PTS_EIIB_TYPE_1"/>
    <property type="match status" value="1"/>
</dbReference>
<dbReference type="InterPro" id="IPR006232">
    <property type="entry name" value="Suc6P_hydrolase"/>
</dbReference>
<dbReference type="PROSITE" id="PS01035">
    <property type="entry name" value="PTS_EIIB_TYPE_1_CYS"/>
    <property type="match status" value="1"/>
</dbReference>
<feature type="active site" description="Phosphocysteine intermediate; for EIIB activity" evidence="14">
    <location>
        <position position="26"/>
    </location>
</feature>
<dbReference type="InterPro" id="IPR001996">
    <property type="entry name" value="PTS_IIB_1"/>
</dbReference>
<comment type="pathway">
    <text evidence="15">Glycan biosynthesis; sucrose metabolism.</text>
</comment>
<feature type="compositionally biased region" description="Basic residues" evidence="16">
    <location>
        <begin position="393"/>
        <end position="403"/>
    </location>
</feature>
<dbReference type="EC" id="3.2.1.26" evidence="15"/>
<evidence type="ECO:0000256" key="1">
    <source>
        <dbReference type="ARBA" id="ARBA00004651"/>
    </source>
</evidence>
<dbReference type="Pfam" id="PF00251">
    <property type="entry name" value="Glyco_hydro_32N"/>
    <property type="match status" value="1"/>
</dbReference>
<evidence type="ECO:0000313" key="21">
    <source>
        <dbReference type="Proteomes" id="UP000515756"/>
    </source>
</evidence>
<dbReference type="PANTHER" id="PTHR43101">
    <property type="entry name" value="BETA-FRUCTOSIDASE"/>
    <property type="match status" value="1"/>
</dbReference>
<dbReference type="CDD" id="cd00212">
    <property type="entry name" value="PTS_IIB_glc"/>
    <property type="match status" value="1"/>
</dbReference>
<evidence type="ECO:0000256" key="16">
    <source>
        <dbReference type="SAM" id="MobiDB-lite"/>
    </source>
</evidence>
<dbReference type="Gene3D" id="2.115.10.20">
    <property type="entry name" value="Glycosyl hydrolase domain, family 43"/>
    <property type="match status" value="1"/>
</dbReference>
<dbReference type="GO" id="GO:0005886">
    <property type="term" value="C:plasma membrane"/>
    <property type="evidence" value="ECO:0007669"/>
    <property type="project" value="UniProtKB-SubCell"/>
</dbReference>
<evidence type="ECO:0000256" key="11">
    <source>
        <dbReference type="ARBA" id="ARBA00022989"/>
    </source>
</evidence>
<keyword evidence="11 17" id="KW-1133">Transmembrane helix</keyword>
<dbReference type="CDD" id="cd18623">
    <property type="entry name" value="GH32_ScrB-like"/>
    <property type="match status" value="1"/>
</dbReference>
<dbReference type="SUPFAM" id="SSF75005">
    <property type="entry name" value="Arabinanase/levansucrase/invertase"/>
    <property type="match status" value="1"/>
</dbReference>
<dbReference type="PANTHER" id="PTHR43101:SF1">
    <property type="entry name" value="BETA-FRUCTOSIDASE"/>
    <property type="match status" value="1"/>
</dbReference>
<dbReference type="GO" id="GO:0008982">
    <property type="term" value="F:protein-N(PI)-phosphohistidine-sugar phosphotransferase activity"/>
    <property type="evidence" value="ECO:0007669"/>
    <property type="project" value="InterPro"/>
</dbReference>
<evidence type="ECO:0000313" key="20">
    <source>
        <dbReference type="EMBL" id="BBQ29828.1"/>
    </source>
</evidence>
<dbReference type="InterPro" id="IPR013320">
    <property type="entry name" value="ConA-like_dom_sf"/>
</dbReference>
<evidence type="ECO:0000256" key="15">
    <source>
        <dbReference type="RuleBase" id="RU365015"/>
    </source>
</evidence>
<comment type="catalytic activity">
    <reaction evidence="15">
        <text>Hydrolysis of terminal non-reducing beta-D-fructofuranoside residues in beta-D-fructofuranosides.</text>
        <dbReference type="EC" id="3.2.1.26"/>
    </reaction>
</comment>
<evidence type="ECO:0000256" key="6">
    <source>
        <dbReference type="ARBA" id="ARBA00022679"/>
    </source>
</evidence>
<evidence type="ECO:0000256" key="2">
    <source>
        <dbReference type="ARBA" id="ARBA00009902"/>
    </source>
</evidence>
<keyword evidence="13 15" id="KW-0326">Glycosidase</keyword>
<evidence type="ECO:0000259" key="19">
    <source>
        <dbReference type="PROSITE" id="PS51103"/>
    </source>
</evidence>
<evidence type="ECO:0000259" key="18">
    <source>
        <dbReference type="PROSITE" id="PS51098"/>
    </source>
</evidence>
<dbReference type="EMBL" id="AP021927">
    <property type="protein sequence ID" value="BBQ29828.1"/>
    <property type="molecule type" value="Genomic_DNA"/>
</dbReference>